<keyword evidence="5" id="KW-0472">Membrane</keyword>
<dbReference type="PRINTS" id="PR01415">
    <property type="entry name" value="ANKYRIN"/>
</dbReference>
<dbReference type="AlphaFoldDB" id="A0A1J9QDR6"/>
<dbReference type="STRING" id="1658174.A0A1J9QDR6"/>
<dbReference type="OrthoDB" id="366390at2759"/>
<name>A0A1J9QDR6_9EURO</name>
<keyword evidence="5" id="KW-0812">Transmembrane</keyword>
<dbReference type="Proteomes" id="UP000242791">
    <property type="component" value="Unassembled WGS sequence"/>
</dbReference>
<feature type="transmembrane region" description="Helical" evidence="5">
    <location>
        <begin position="223"/>
        <end position="242"/>
    </location>
</feature>
<dbReference type="InterPro" id="IPR002110">
    <property type="entry name" value="Ankyrin_rpt"/>
</dbReference>
<sequence length="288" mass="31320">MKSPWFQRAGYWGDIKLKRSLACVVQLPADIPNSWNETSIIISNVDPTSKTLGPIIENDSPRRGRRGIAYKTLACYLRKANINDQCKGKGKGTIGLTALALAAKNGHVEVVQLLLDHGAQVDAASSQNRTPLWIVTTQGHGPRRAEIVELLLRRGANARFSHPELDEGSKPLENELLNLKDPDVIQLLVEAKGTTARSEKLAAAASNSEINEAMLSITKRRKLRAASVNLATAFLIFVLTVIDNAAITRMVLKVFATTQKTDINPQPAEEEQSRSRSTGGNLGVVGLD</sequence>
<accession>A0A1J9QDR6</accession>
<keyword evidence="1" id="KW-0677">Repeat</keyword>
<dbReference type="PANTHER" id="PTHR24189:SF50">
    <property type="entry name" value="ANKYRIN REPEAT AND SOCS BOX PROTEIN 2"/>
    <property type="match status" value="1"/>
</dbReference>
<evidence type="ECO:0000256" key="1">
    <source>
        <dbReference type="ARBA" id="ARBA00022737"/>
    </source>
</evidence>
<dbReference type="PROSITE" id="PS50297">
    <property type="entry name" value="ANK_REP_REGION"/>
    <property type="match status" value="1"/>
</dbReference>
<keyword evidence="5" id="KW-1133">Transmembrane helix</keyword>
<dbReference type="EMBL" id="LGTZ01000252">
    <property type="protein sequence ID" value="OJD26242.1"/>
    <property type="molecule type" value="Genomic_DNA"/>
</dbReference>
<dbReference type="PANTHER" id="PTHR24189">
    <property type="entry name" value="MYOTROPHIN"/>
    <property type="match status" value="1"/>
</dbReference>
<gene>
    <name evidence="6" type="ORF">ACJ73_02378</name>
</gene>
<dbReference type="VEuPathDB" id="FungiDB:ACJ73_02378"/>
<feature type="repeat" description="ANK" evidence="3">
    <location>
        <begin position="94"/>
        <end position="126"/>
    </location>
</feature>
<evidence type="ECO:0000313" key="7">
    <source>
        <dbReference type="Proteomes" id="UP000242791"/>
    </source>
</evidence>
<reference evidence="6 7" key="1">
    <citation type="submission" date="2015-08" db="EMBL/GenBank/DDBJ databases">
        <title>Emmonsia species relationships and genome sequence.</title>
        <authorList>
            <person name="Cuomo C.A."/>
            <person name="Schwartz I.S."/>
            <person name="Kenyon C."/>
            <person name="De Hoog G.S."/>
            <person name="Govender N.P."/>
            <person name="Botha A."/>
            <person name="Moreno L."/>
            <person name="De Vries M."/>
            <person name="Munoz J.F."/>
            <person name="Stielow J.B."/>
        </authorList>
    </citation>
    <scope>NUCLEOTIDE SEQUENCE [LARGE SCALE GENOMIC DNA]</scope>
    <source>
        <strain evidence="6 7">EI222</strain>
    </source>
</reference>
<dbReference type="Pfam" id="PF12796">
    <property type="entry name" value="Ank_2"/>
    <property type="match status" value="1"/>
</dbReference>
<dbReference type="Gene3D" id="1.25.40.20">
    <property type="entry name" value="Ankyrin repeat-containing domain"/>
    <property type="match status" value="1"/>
</dbReference>
<evidence type="ECO:0000256" key="2">
    <source>
        <dbReference type="ARBA" id="ARBA00023043"/>
    </source>
</evidence>
<evidence type="ECO:0000256" key="3">
    <source>
        <dbReference type="PROSITE-ProRule" id="PRU00023"/>
    </source>
</evidence>
<organism evidence="6 7">
    <name type="scientific">Blastomyces percursus</name>
    <dbReference type="NCBI Taxonomy" id="1658174"/>
    <lineage>
        <taxon>Eukaryota</taxon>
        <taxon>Fungi</taxon>
        <taxon>Dikarya</taxon>
        <taxon>Ascomycota</taxon>
        <taxon>Pezizomycotina</taxon>
        <taxon>Eurotiomycetes</taxon>
        <taxon>Eurotiomycetidae</taxon>
        <taxon>Onygenales</taxon>
        <taxon>Ajellomycetaceae</taxon>
        <taxon>Blastomyces</taxon>
    </lineage>
</organism>
<dbReference type="SMART" id="SM00248">
    <property type="entry name" value="ANK"/>
    <property type="match status" value="2"/>
</dbReference>
<protein>
    <submittedName>
        <fullName evidence="6">Uncharacterized protein</fullName>
    </submittedName>
</protein>
<keyword evidence="2 3" id="KW-0040">ANK repeat</keyword>
<evidence type="ECO:0000256" key="4">
    <source>
        <dbReference type="SAM" id="MobiDB-lite"/>
    </source>
</evidence>
<evidence type="ECO:0000256" key="5">
    <source>
        <dbReference type="SAM" id="Phobius"/>
    </source>
</evidence>
<dbReference type="SUPFAM" id="SSF48403">
    <property type="entry name" value="Ankyrin repeat"/>
    <property type="match status" value="1"/>
</dbReference>
<keyword evidence="7" id="KW-1185">Reference proteome</keyword>
<dbReference type="InterPro" id="IPR036770">
    <property type="entry name" value="Ankyrin_rpt-contain_sf"/>
</dbReference>
<feature type="region of interest" description="Disordered" evidence="4">
    <location>
        <begin position="263"/>
        <end position="288"/>
    </location>
</feature>
<comment type="caution">
    <text evidence="6">The sequence shown here is derived from an EMBL/GenBank/DDBJ whole genome shotgun (WGS) entry which is preliminary data.</text>
</comment>
<evidence type="ECO:0000313" key="6">
    <source>
        <dbReference type="EMBL" id="OJD26242.1"/>
    </source>
</evidence>
<dbReference type="InterPro" id="IPR050745">
    <property type="entry name" value="Multifunctional_regulatory"/>
</dbReference>
<proteinExistence type="predicted"/>
<dbReference type="PROSITE" id="PS50088">
    <property type="entry name" value="ANK_REPEAT"/>
    <property type="match status" value="1"/>
</dbReference>